<evidence type="ECO:0000313" key="3">
    <source>
        <dbReference type="Proteomes" id="UP001314263"/>
    </source>
</evidence>
<proteinExistence type="predicted"/>
<evidence type="ECO:0000313" key="2">
    <source>
        <dbReference type="EMBL" id="CAK0783486.1"/>
    </source>
</evidence>
<reference evidence="2 3" key="1">
    <citation type="submission" date="2023-10" db="EMBL/GenBank/DDBJ databases">
        <authorList>
            <person name="Maclean D."/>
            <person name="Macfadyen A."/>
        </authorList>
    </citation>
    <scope>NUCLEOTIDE SEQUENCE [LARGE SCALE GENOMIC DNA]</scope>
</reference>
<dbReference type="GO" id="GO:0005930">
    <property type="term" value="C:axoneme"/>
    <property type="evidence" value="ECO:0007669"/>
    <property type="project" value="UniProtKB-SubCell"/>
</dbReference>
<protein>
    <recommendedName>
        <fullName evidence="4">F-box domain-containing protein</fullName>
    </recommendedName>
</protein>
<gene>
    <name evidence="2" type="ORF">CVIRNUC_006685</name>
</gene>
<dbReference type="EMBL" id="CAUYUE010000008">
    <property type="protein sequence ID" value="CAK0783486.1"/>
    <property type="molecule type" value="Genomic_DNA"/>
</dbReference>
<dbReference type="SUPFAM" id="SSF52047">
    <property type="entry name" value="RNI-like"/>
    <property type="match status" value="1"/>
</dbReference>
<comment type="caution">
    <text evidence="2">The sequence shown here is derived from an EMBL/GenBank/DDBJ whole genome shotgun (WGS) entry which is preliminary data.</text>
</comment>
<dbReference type="Proteomes" id="UP001314263">
    <property type="component" value="Unassembled WGS sequence"/>
</dbReference>
<name>A0AAV1I9U3_9CHLO</name>
<evidence type="ECO:0008006" key="4">
    <source>
        <dbReference type="Google" id="ProtNLM"/>
    </source>
</evidence>
<sequence length="239" mass="26393">MANKASEGAVGADASMSGAQLPMEVWRQVALRMSTHEMAKGLVQTCKSLRHLSTSAVCLSSGSVDAIKWARRCWVLATKLCLKPSKVTDFSLMSWVAFNCKELSPVSQLDIITNAHIADRRQPAAAAVAAMTAILTHQADNITMLNLDMWEIPQLPYMQNLKHLTVALSVSTTSDFMWTCLGHLSELRTLDLKLLTVESSDVKRLVDLSELRKVERLRLVHVTPSALLVRPQCKIAVKQ</sequence>
<comment type="subcellular location">
    <subcellularLocation>
        <location evidence="1">Cytoplasm</location>
        <location evidence="1">Cytoskeleton</location>
        <location evidence="1">Cilium axoneme</location>
    </subcellularLocation>
</comment>
<dbReference type="InterPro" id="IPR032675">
    <property type="entry name" value="LRR_dom_sf"/>
</dbReference>
<accession>A0AAV1I9U3</accession>
<dbReference type="AlphaFoldDB" id="A0AAV1I9U3"/>
<dbReference type="Gene3D" id="3.80.10.10">
    <property type="entry name" value="Ribonuclease Inhibitor"/>
    <property type="match status" value="1"/>
</dbReference>
<evidence type="ECO:0000256" key="1">
    <source>
        <dbReference type="ARBA" id="ARBA00004430"/>
    </source>
</evidence>
<organism evidence="2 3">
    <name type="scientific">Coccomyxa viridis</name>
    <dbReference type="NCBI Taxonomy" id="1274662"/>
    <lineage>
        <taxon>Eukaryota</taxon>
        <taxon>Viridiplantae</taxon>
        <taxon>Chlorophyta</taxon>
        <taxon>core chlorophytes</taxon>
        <taxon>Trebouxiophyceae</taxon>
        <taxon>Trebouxiophyceae incertae sedis</taxon>
        <taxon>Coccomyxaceae</taxon>
        <taxon>Coccomyxa</taxon>
    </lineage>
</organism>
<keyword evidence="3" id="KW-1185">Reference proteome</keyword>